<reference evidence="2" key="1">
    <citation type="submission" date="2021-03" db="UniProtKB">
        <authorList>
            <consortium name="EnsemblPlants"/>
        </authorList>
    </citation>
    <scope>IDENTIFICATION</scope>
</reference>
<dbReference type="PANTHER" id="PTHR46890">
    <property type="entry name" value="NON-LTR RETROLELEMENT REVERSE TRANSCRIPTASE-LIKE PROTEIN-RELATED"/>
    <property type="match status" value="1"/>
</dbReference>
<dbReference type="InterPro" id="IPR000477">
    <property type="entry name" value="RT_dom"/>
</dbReference>
<evidence type="ECO:0000313" key="2">
    <source>
        <dbReference type="EnsemblPlants" id="cds.evm.model.10.1097"/>
    </source>
</evidence>
<dbReference type="Pfam" id="PF00078">
    <property type="entry name" value="RVT_1"/>
    <property type="match status" value="1"/>
</dbReference>
<dbReference type="AlphaFoldDB" id="A0A803QIF2"/>
<protein>
    <recommendedName>
        <fullName evidence="1">Reverse transcriptase domain-containing protein</fullName>
    </recommendedName>
</protein>
<name>A0A803QIF2_CANSA</name>
<dbReference type="Proteomes" id="UP000596661">
    <property type="component" value="Unassembled WGS sequence"/>
</dbReference>
<dbReference type="InterPro" id="IPR052343">
    <property type="entry name" value="Retrotransposon-Effector_Assoc"/>
</dbReference>
<dbReference type="EMBL" id="UZAU01000816">
    <property type="status" value="NOT_ANNOTATED_CDS"/>
    <property type="molecule type" value="Genomic_DNA"/>
</dbReference>
<evidence type="ECO:0000259" key="1">
    <source>
        <dbReference type="Pfam" id="PF00078"/>
    </source>
</evidence>
<dbReference type="EnsemblPlants" id="evm.model.10.1097">
    <property type="protein sequence ID" value="cds.evm.model.10.1097"/>
    <property type="gene ID" value="evm.TU.10.1097"/>
</dbReference>
<sequence length="633" mass="70933">MEAESWKIEAQHVHFIISPTLPTILDGTCRSFRKPHRAFWFFLFKGRIRYHSLHLHPSCTFFVEFLFSYSVFPNMDDFLVNVSNSLALTSEENIVYTYDVGPSNSPITISLLLRLHTIRHFNCSSLMETLSEIRSSQCRFLLVVFEHADGLFLVTFGVRVLMPSGAAAIMIPTPINPNTQMLISPVSNVVSVSTSSSPDYTSYPTDSVLVADQAGNDMSEGLASASGVKRASFQPHQDFVGGSLRAMLKRARANDSDDTATLALYLWNKQEHRSLVLFSMETRLPPGAIDKFKLALDLKSLGNIWGEGLMLLWKANIYVNILTFSCNHIDCNLNLNDKPMFHFTGFYDHRVLKIVTTTDGSLNPVFPRKRFQFENVWLENTEFFRTVKDSWAIFQLFGDKVAALDGLNAFLYQQNWPTLGLDLADAALDCFNSGADFSFINSTPIVLIPKKQHACAIQDYRPISLCNTIYKLISKVLANRLKTVLDNVISPSQSAFVSGRIIFDNILLAQEVVHDINSRKRGKDSSVSLAFPTGWYQVFTDAALDSERRVYSLSVVVLNDSNQIVGGVKPSIGVVTPAIAKAKIVLLVVNWIQLASWVYQTTNQMVEDEKLAPSPSKINIQQQKLGFFFGCPK</sequence>
<dbReference type="Gramene" id="evm.model.10.1097">
    <property type="protein sequence ID" value="cds.evm.model.10.1097"/>
    <property type="gene ID" value="evm.TU.10.1097"/>
</dbReference>
<keyword evidence="3" id="KW-1185">Reference proteome</keyword>
<evidence type="ECO:0000313" key="3">
    <source>
        <dbReference type="Proteomes" id="UP000596661"/>
    </source>
</evidence>
<proteinExistence type="predicted"/>
<organism evidence="2 3">
    <name type="scientific">Cannabis sativa</name>
    <name type="common">Hemp</name>
    <name type="synonym">Marijuana</name>
    <dbReference type="NCBI Taxonomy" id="3483"/>
    <lineage>
        <taxon>Eukaryota</taxon>
        <taxon>Viridiplantae</taxon>
        <taxon>Streptophyta</taxon>
        <taxon>Embryophyta</taxon>
        <taxon>Tracheophyta</taxon>
        <taxon>Spermatophyta</taxon>
        <taxon>Magnoliopsida</taxon>
        <taxon>eudicotyledons</taxon>
        <taxon>Gunneridae</taxon>
        <taxon>Pentapetalae</taxon>
        <taxon>rosids</taxon>
        <taxon>fabids</taxon>
        <taxon>Rosales</taxon>
        <taxon>Cannabaceae</taxon>
        <taxon>Cannabis</taxon>
    </lineage>
</organism>
<accession>A0A803QIF2</accession>
<dbReference type="PANTHER" id="PTHR46890:SF48">
    <property type="entry name" value="RNA-DIRECTED DNA POLYMERASE"/>
    <property type="match status" value="1"/>
</dbReference>
<feature type="domain" description="Reverse transcriptase" evidence="1">
    <location>
        <begin position="448"/>
        <end position="537"/>
    </location>
</feature>